<keyword evidence="2 9" id="KW-0812">Transmembrane</keyword>
<dbReference type="PRINTS" id="PR01176">
    <property type="entry name" value="GABABRECEPTR"/>
</dbReference>
<dbReference type="InterPro" id="IPR000337">
    <property type="entry name" value="GPCR_3"/>
</dbReference>
<evidence type="ECO:0000256" key="7">
    <source>
        <dbReference type="ARBA" id="ARBA00023180"/>
    </source>
</evidence>
<comment type="subcellular location">
    <subcellularLocation>
        <location evidence="1">Membrane</location>
        <topology evidence="1">Multi-pass membrane protein</topology>
    </subcellularLocation>
</comment>
<feature type="transmembrane region" description="Helical" evidence="9">
    <location>
        <begin position="90"/>
        <end position="111"/>
    </location>
</feature>
<keyword evidence="4" id="KW-0297">G-protein coupled receptor</keyword>
<dbReference type="Proteomes" id="UP001233172">
    <property type="component" value="Unassembled WGS sequence"/>
</dbReference>
<evidence type="ECO:0000259" key="10">
    <source>
        <dbReference type="PROSITE" id="PS50259"/>
    </source>
</evidence>
<evidence type="ECO:0000256" key="2">
    <source>
        <dbReference type="ARBA" id="ARBA00022692"/>
    </source>
</evidence>
<keyword evidence="12" id="KW-1185">Reference proteome</keyword>
<proteinExistence type="predicted"/>
<evidence type="ECO:0000256" key="6">
    <source>
        <dbReference type="ARBA" id="ARBA00023170"/>
    </source>
</evidence>
<name>A0AAD8FHP6_BIOPF</name>
<evidence type="ECO:0000256" key="9">
    <source>
        <dbReference type="SAM" id="Phobius"/>
    </source>
</evidence>
<dbReference type="PRINTS" id="PR00248">
    <property type="entry name" value="GPCRMGR"/>
</dbReference>
<feature type="domain" description="G-protein coupled receptors family 3 profile" evidence="10">
    <location>
        <begin position="1"/>
        <end position="129"/>
    </location>
</feature>
<keyword evidence="8" id="KW-0807">Transducer</keyword>
<evidence type="ECO:0000313" key="12">
    <source>
        <dbReference type="Proteomes" id="UP001233172"/>
    </source>
</evidence>
<sequence>YIKLSSPILNNVAVIGCILVYLAVIIMGLDDRMLNEELFPIVCTVRAFLLAAGFSLAFGAMFAKTFRVHQIFIRAHHGLVKSKLIQDTHLLVIIGVLLAVDSTLVLVWVLVDPMSRLVSNTTTEVKKRL</sequence>
<dbReference type="EMBL" id="JASAOG010000016">
    <property type="protein sequence ID" value="KAK0064730.1"/>
    <property type="molecule type" value="Genomic_DNA"/>
</dbReference>
<dbReference type="GO" id="GO:0004965">
    <property type="term" value="F:G protein-coupled GABA receptor activity"/>
    <property type="evidence" value="ECO:0007669"/>
    <property type="project" value="InterPro"/>
</dbReference>
<comment type="caution">
    <text evidence="11">The sequence shown here is derived from an EMBL/GenBank/DDBJ whole genome shotgun (WGS) entry which is preliminary data.</text>
</comment>
<dbReference type="GO" id="GO:0007214">
    <property type="term" value="P:gamma-aminobutyric acid signaling pathway"/>
    <property type="evidence" value="ECO:0007669"/>
    <property type="project" value="TreeGrafter"/>
</dbReference>
<accession>A0AAD8FHP6</accession>
<evidence type="ECO:0000313" key="11">
    <source>
        <dbReference type="EMBL" id="KAK0064730.1"/>
    </source>
</evidence>
<dbReference type="Pfam" id="PF00003">
    <property type="entry name" value="7tm_3"/>
    <property type="match status" value="1"/>
</dbReference>
<dbReference type="GO" id="GO:0038039">
    <property type="term" value="C:G protein-coupled receptor heterodimeric complex"/>
    <property type="evidence" value="ECO:0007669"/>
    <property type="project" value="TreeGrafter"/>
</dbReference>
<dbReference type="PROSITE" id="PS50259">
    <property type="entry name" value="G_PROTEIN_RECEP_F3_4"/>
    <property type="match status" value="1"/>
</dbReference>
<feature type="transmembrane region" description="Helical" evidence="9">
    <location>
        <begin position="7"/>
        <end position="26"/>
    </location>
</feature>
<evidence type="ECO:0000256" key="5">
    <source>
        <dbReference type="ARBA" id="ARBA00023136"/>
    </source>
</evidence>
<evidence type="ECO:0000256" key="3">
    <source>
        <dbReference type="ARBA" id="ARBA00022989"/>
    </source>
</evidence>
<evidence type="ECO:0000256" key="8">
    <source>
        <dbReference type="ARBA" id="ARBA00023224"/>
    </source>
</evidence>
<gene>
    <name evidence="11" type="ORF">Bpfe_005819</name>
</gene>
<organism evidence="11 12">
    <name type="scientific">Biomphalaria pfeifferi</name>
    <name type="common">Bloodfluke planorb</name>
    <name type="synonym">Freshwater snail</name>
    <dbReference type="NCBI Taxonomy" id="112525"/>
    <lineage>
        <taxon>Eukaryota</taxon>
        <taxon>Metazoa</taxon>
        <taxon>Spiralia</taxon>
        <taxon>Lophotrochozoa</taxon>
        <taxon>Mollusca</taxon>
        <taxon>Gastropoda</taxon>
        <taxon>Heterobranchia</taxon>
        <taxon>Euthyneura</taxon>
        <taxon>Panpulmonata</taxon>
        <taxon>Hygrophila</taxon>
        <taxon>Lymnaeoidea</taxon>
        <taxon>Planorbidae</taxon>
        <taxon>Biomphalaria</taxon>
    </lineage>
</organism>
<dbReference type="AlphaFoldDB" id="A0AAD8FHP6"/>
<dbReference type="PANTHER" id="PTHR10519:SF46">
    <property type="entry name" value="METABOTROPIC GABA-B RECEPTOR SUBTYPE 3, ISOFORM A"/>
    <property type="match status" value="1"/>
</dbReference>
<evidence type="ECO:0000256" key="4">
    <source>
        <dbReference type="ARBA" id="ARBA00023040"/>
    </source>
</evidence>
<keyword evidence="6 11" id="KW-0675">Receptor</keyword>
<reference evidence="11" key="2">
    <citation type="submission" date="2023-04" db="EMBL/GenBank/DDBJ databases">
        <authorList>
            <person name="Bu L."/>
            <person name="Lu L."/>
            <person name="Laidemitt M.R."/>
            <person name="Zhang S.M."/>
            <person name="Mutuku M."/>
            <person name="Mkoji G."/>
            <person name="Steinauer M."/>
            <person name="Loker E.S."/>
        </authorList>
    </citation>
    <scope>NUCLEOTIDE SEQUENCE</scope>
    <source>
        <strain evidence="11">KasaAsao</strain>
        <tissue evidence="11">Whole Snail</tissue>
    </source>
</reference>
<feature type="transmembrane region" description="Helical" evidence="9">
    <location>
        <begin position="38"/>
        <end position="63"/>
    </location>
</feature>
<reference evidence="11" key="1">
    <citation type="journal article" date="2023" name="PLoS Negl. Trop. Dis.">
        <title>A genome sequence for Biomphalaria pfeifferi, the major vector snail for the human-infecting parasite Schistosoma mansoni.</title>
        <authorList>
            <person name="Bu L."/>
            <person name="Lu L."/>
            <person name="Laidemitt M.R."/>
            <person name="Zhang S.M."/>
            <person name="Mutuku M."/>
            <person name="Mkoji G."/>
            <person name="Steinauer M."/>
            <person name="Loker E.S."/>
        </authorList>
    </citation>
    <scope>NUCLEOTIDE SEQUENCE</scope>
    <source>
        <strain evidence="11">KasaAsao</strain>
    </source>
</reference>
<protein>
    <submittedName>
        <fullName evidence="11">Gamma-aminobutyric acid type B receptor subunit 2</fullName>
    </submittedName>
</protein>
<dbReference type="PANTHER" id="PTHR10519">
    <property type="entry name" value="GABA-B RECEPTOR"/>
    <property type="match status" value="1"/>
</dbReference>
<keyword evidence="5 9" id="KW-0472">Membrane</keyword>
<dbReference type="InterPro" id="IPR002455">
    <property type="entry name" value="GPCR3_GABA-B"/>
</dbReference>
<keyword evidence="3 9" id="KW-1133">Transmembrane helix</keyword>
<dbReference type="InterPro" id="IPR017978">
    <property type="entry name" value="GPCR_3_C"/>
</dbReference>
<evidence type="ECO:0000256" key="1">
    <source>
        <dbReference type="ARBA" id="ARBA00004141"/>
    </source>
</evidence>
<keyword evidence="7" id="KW-0325">Glycoprotein</keyword>
<feature type="non-terminal residue" evidence="11">
    <location>
        <position position="1"/>
    </location>
</feature>